<name>A0A840UXJ1_9FIRM</name>
<keyword evidence="2" id="KW-1185">Reference proteome</keyword>
<keyword evidence="1" id="KW-0687">Ribonucleoprotein</keyword>
<evidence type="ECO:0000313" key="2">
    <source>
        <dbReference type="Proteomes" id="UP000559117"/>
    </source>
</evidence>
<organism evidence="1 2">
    <name type="scientific">Pectinatus brassicae</name>
    <dbReference type="NCBI Taxonomy" id="862415"/>
    <lineage>
        <taxon>Bacteria</taxon>
        <taxon>Bacillati</taxon>
        <taxon>Bacillota</taxon>
        <taxon>Negativicutes</taxon>
        <taxon>Selenomonadales</taxon>
        <taxon>Selenomonadaceae</taxon>
        <taxon>Pectinatus</taxon>
    </lineage>
</organism>
<comment type="caution">
    <text evidence="1">The sequence shown here is derived from an EMBL/GenBank/DDBJ whole genome shotgun (WGS) entry which is preliminary data.</text>
</comment>
<protein>
    <submittedName>
        <fullName evidence="1">Ribosomal protein S27AE</fullName>
    </submittedName>
</protein>
<evidence type="ECO:0000313" key="1">
    <source>
        <dbReference type="EMBL" id="MBB5337584.1"/>
    </source>
</evidence>
<dbReference type="GO" id="GO:0005840">
    <property type="term" value="C:ribosome"/>
    <property type="evidence" value="ECO:0007669"/>
    <property type="project" value="UniProtKB-KW"/>
</dbReference>
<accession>A0A840UXJ1</accession>
<sequence>MHEKYNRETGEILTALYKKGFNEKNCLICGDDHILATKTDNYLKLTCRKCGSMHSLNTKMIFSNIA</sequence>
<dbReference type="AlphaFoldDB" id="A0A840UXJ1"/>
<dbReference type="RefSeq" id="WP_183863504.1">
    <property type="nucleotide sequence ID" value="NZ_JACHFH010000061.1"/>
</dbReference>
<keyword evidence="1" id="KW-0689">Ribosomal protein</keyword>
<reference evidence="1 2" key="1">
    <citation type="submission" date="2020-08" db="EMBL/GenBank/DDBJ databases">
        <title>Genomic Encyclopedia of Type Strains, Phase IV (KMG-IV): sequencing the most valuable type-strain genomes for metagenomic binning, comparative biology and taxonomic classification.</title>
        <authorList>
            <person name="Goeker M."/>
        </authorList>
    </citation>
    <scope>NUCLEOTIDE SEQUENCE [LARGE SCALE GENOMIC DNA]</scope>
    <source>
        <strain evidence="1 2">DSM 24661</strain>
    </source>
</reference>
<proteinExistence type="predicted"/>
<gene>
    <name evidence="1" type="ORF">HNR32_002746</name>
</gene>
<dbReference type="EMBL" id="JACHFH010000061">
    <property type="protein sequence ID" value="MBB5337584.1"/>
    <property type="molecule type" value="Genomic_DNA"/>
</dbReference>
<dbReference type="Proteomes" id="UP000559117">
    <property type="component" value="Unassembled WGS sequence"/>
</dbReference>